<dbReference type="PANTHER" id="PTHR43827:SF3">
    <property type="entry name" value="NADP-DEPENDENT OXIDOREDUCTASE DOMAIN-CONTAINING PROTEIN"/>
    <property type="match status" value="1"/>
</dbReference>
<accession>A0A1W6BZG5</accession>
<dbReference type="PROSITE" id="PS00062">
    <property type="entry name" value="ALDOKETO_REDUCTASE_2"/>
    <property type="match status" value="1"/>
</dbReference>
<evidence type="ECO:0000256" key="4">
    <source>
        <dbReference type="PIRSR" id="PIRSR000097-1"/>
    </source>
</evidence>
<evidence type="ECO:0000313" key="9">
    <source>
        <dbReference type="EMBL" id="ARJ57445.1"/>
    </source>
</evidence>
<feature type="domain" description="NADP-dependent oxidoreductase" evidence="8">
    <location>
        <begin position="56"/>
        <end position="287"/>
    </location>
</feature>
<dbReference type="Gene3D" id="3.20.20.100">
    <property type="entry name" value="NADP-dependent oxidoreductase domain"/>
    <property type="match status" value="1"/>
</dbReference>
<gene>
    <name evidence="9" type="ORF">CCUN_1884</name>
</gene>
<dbReference type="Proteomes" id="UP000192902">
    <property type="component" value="Chromosome"/>
</dbReference>
<dbReference type="InterPro" id="IPR018170">
    <property type="entry name" value="Aldo/ket_reductase_CS"/>
</dbReference>
<evidence type="ECO:0000313" key="10">
    <source>
        <dbReference type="Proteomes" id="UP000192902"/>
    </source>
</evidence>
<feature type="signal peptide" evidence="7">
    <location>
        <begin position="1"/>
        <end position="23"/>
    </location>
</feature>
<dbReference type="Pfam" id="PF00248">
    <property type="entry name" value="Aldo_ket_red"/>
    <property type="match status" value="1"/>
</dbReference>
<organism evidence="9 10">
    <name type="scientific">Campylobacter cuniculorum DSM 23162 = LMG 24588</name>
    <dbReference type="NCBI Taxonomy" id="1121267"/>
    <lineage>
        <taxon>Bacteria</taxon>
        <taxon>Pseudomonadati</taxon>
        <taxon>Campylobacterota</taxon>
        <taxon>Epsilonproteobacteria</taxon>
        <taxon>Campylobacterales</taxon>
        <taxon>Campylobacteraceae</taxon>
        <taxon>Campylobacter</taxon>
    </lineage>
</organism>
<dbReference type="PROSITE" id="PS00798">
    <property type="entry name" value="ALDOKETO_REDUCTASE_1"/>
    <property type="match status" value="1"/>
</dbReference>
<feature type="chain" id="PRO_5012958489" evidence="7">
    <location>
        <begin position="24"/>
        <end position="322"/>
    </location>
</feature>
<evidence type="ECO:0000256" key="6">
    <source>
        <dbReference type="PIRSR" id="PIRSR000097-3"/>
    </source>
</evidence>
<dbReference type="GO" id="GO:0016616">
    <property type="term" value="F:oxidoreductase activity, acting on the CH-OH group of donors, NAD or NADP as acceptor"/>
    <property type="evidence" value="ECO:0007669"/>
    <property type="project" value="UniProtKB-ARBA"/>
</dbReference>
<dbReference type="PANTHER" id="PTHR43827">
    <property type="entry name" value="2,5-DIKETO-D-GLUCONIC ACID REDUCTASE"/>
    <property type="match status" value="1"/>
</dbReference>
<dbReference type="InterPro" id="IPR036812">
    <property type="entry name" value="NAD(P)_OxRdtase_dom_sf"/>
</dbReference>
<dbReference type="SUPFAM" id="SSF51430">
    <property type="entry name" value="NAD(P)-linked oxidoreductase"/>
    <property type="match status" value="1"/>
</dbReference>
<reference evidence="9 10" key="1">
    <citation type="submission" date="2017-04" db="EMBL/GenBank/DDBJ databases">
        <title>Complete genome sequence of the Campylobacter cuniculorum type strain LMG24588.</title>
        <authorList>
            <person name="Miller W.G."/>
            <person name="Yee E."/>
            <person name="Revez J."/>
            <person name="Bono J.L."/>
            <person name="Rossi M."/>
        </authorList>
    </citation>
    <scope>NUCLEOTIDE SEQUENCE [LARGE SCALE GENOMIC DNA]</scope>
    <source>
        <strain evidence="9 10">LMG 24588</strain>
    </source>
</reference>
<evidence type="ECO:0000256" key="5">
    <source>
        <dbReference type="PIRSR" id="PIRSR000097-2"/>
    </source>
</evidence>
<evidence type="ECO:0000259" key="8">
    <source>
        <dbReference type="Pfam" id="PF00248"/>
    </source>
</evidence>
<evidence type="ECO:0000256" key="7">
    <source>
        <dbReference type="SAM" id="SignalP"/>
    </source>
</evidence>
<sequence length="322" mass="36691">MQRRKFLKTLALGGALMSMPSLANSTNSKGIKMQTITLNNGVKMPVLGLGLLNIRDLKECQRVVEDALEVGYRLIDTAQAYANEEAVGAAIKASGIKREELFITTKLFREFATEQKAIPSFEQSCKKLGVDYVDLFLIHQPINDVYGAWRAMTKLYKEKRIRALGVSNFYPDKLVDFVMNNEITPAVNQFVCNPFRQELELAKLLQEYNIAYEAFSPFAQGKNNIFSNEILAKIAKKHNKSIAQVVLRWLFERNIVSIPKTTSKERMRENLNIFDFNLDESDRKQILTLNIGNVGINHQDPKMIKWLNERSIGESLAHTKKD</sequence>
<evidence type="ECO:0000256" key="3">
    <source>
        <dbReference type="ARBA" id="ARBA00023002"/>
    </source>
</evidence>
<dbReference type="FunFam" id="3.20.20.100:FF:000015">
    <property type="entry name" value="Oxidoreductase, aldo/keto reductase family"/>
    <property type="match status" value="1"/>
</dbReference>
<dbReference type="PRINTS" id="PR00069">
    <property type="entry name" value="ALDKETRDTASE"/>
</dbReference>
<evidence type="ECO:0000256" key="2">
    <source>
        <dbReference type="ARBA" id="ARBA00022857"/>
    </source>
</evidence>
<dbReference type="AlphaFoldDB" id="A0A1W6BZG5"/>
<dbReference type="PIRSF" id="PIRSF000097">
    <property type="entry name" value="AKR"/>
    <property type="match status" value="1"/>
</dbReference>
<keyword evidence="7" id="KW-0732">Signal</keyword>
<dbReference type="InterPro" id="IPR020471">
    <property type="entry name" value="AKR"/>
</dbReference>
<proteinExistence type="inferred from homology"/>
<dbReference type="KEGG" id="ccun:CCUN_1884"/>
<feature type="active site" description="Proton donor" evidence="4">
    <location>
        <position position="81"/>
    </location>
</feature>
<keyword evidence="2" id="KW-0521">NADP</keyword>
<keyword evidence="3" id="KW-0560">Oxidoreductase</keyword>
<dbReference type="RefSeq" id="WP_232087690.1">
    <property type="nucleotide sequence ID" value="NZ_CP020867.1"/>
</dbReference>
<name>A0A1W6BZG5_9BACT</name>
<protein>
    <submittedName>
        <fullName evidence="9">Aldo/keto reductase</fullName>
    </submittedName>
</protein>
<dbReference type="CDD" id="cd19133">
    <property type="entry name" value="AKR_AKR5F1"/>
    <property type="match status" value="1"/>
</dbReference>
<dbReference type="PROSITE" id="PS00063">
    <property type="entry name" value="ALDOKETO_REDUCTASE_3"/>
    <property type="match status" value="1"/>
</dbReference>
<dbReference type="STRING" id="1121267.CCUN_1884"/>
<evidence type="ECO:0000256" key="1">
    <source>
        <dbReference type="ARBA" id="ARBA00007905"/>
    </source>
</evidence>
<feature type="binding site" evidence="5">
    <location>
        <position position="139"/>
    </location>
    <ligand>
        <name>substrate</name>
    </ligand>
</feature>
<dbReference type="EMBL" id="CP020867">
    <property type="protein sequence ID" value="ARJ57445.1"/>
    <property type="molecule type" value="Genomic_DNA"/>
</dbReference>
<feature type="site" description="Lowers pKa of active site Tyr" evidence="6">
    <location>
        <position position="106"/>
    </location>
</feature>
<dbReference type="eggNOG" id="COG0656">
    <property type="taxonomic scope" value="Bacteria"/>
</dbReference>
<comment type="similarity">
    <text evidence="1">Belongs to the aldo/keto reductase family.</text>
</comment>
<dbReference type="InterPro" id="IPR023210">
    <property type="entry name" value="NADP_OxRdtase_dom"/>
</dbReference>